<evidence type="ECO:0000313" key="4">
    <source>
        <dbReference type="EMBL" id="RMX85871.1"/>
    </source>
</evidence>
<dbReference type="OrthoDB" id="5511210at2759"/>
<protein>
    <recommendedName>
        <fullName evidence="3">SHSP domain-containing protein</fullName>
    </recommendedName>
</protein>
<dbReference type="InterPro" id="IPR031107">
    <property type="entry name" value="Small_HSP"/>
</dbReference>
<feature type="domain" description="SHSP" evidence="3">
    <location>
        <begin position="213"/>
        <end position="270"/>
    </location>
</feature>
<organism evidence="4 5">
    <name type="scientific">Hortaea werneckii</name>
    <name type="common">Black yeast</name>
    <name type="synonym">Cladosporium werneckii</name>
    <dbReference type="NCBI Taxonomy" id="91943"/>
    <lineage>
        <taxon>Eukaryota</taxon>
        <taxon>Fungi</taxon>
        <taxon>Dikarya</taxon>
        <taxon>Ascomycota</taxon>
        <taxon>Pezizomycotina</taxon>
        <taxon>Dothideomycetes</taxon>
        <taxon>Dothideomycetidae</taxon>
        <taxon>Mycosphaerellales</taxon>
        <taxon>Teratosphaeriaceae</taxon>
        <taxon>Hortaea</taxon>
    </lineage>
</organism>
<dbReference type="Pfam" id="PF00011">
    <property type="entry name" value="HSP20"/>
    <property type="match status" value="1"/>
</dbReference>
<reference evidence="4 5" key="1">
    <citation type="journal article" date="2018" name="BMC Genomics">
        <title>Genomic evidence for intraspecific hybridization in a clonal and extremely halotolerant yeast.</title>
        <authorList>
            <person name="Gostincar C."/>
            <person name="Stajich J.E."/>
            <person name="Zupancic J."/>
            <person name="Zalar P."/>
            <person name="Gunde-Cimerman N."/>
        </authorList>
    </citation>
    <scope>NUCLEOTIDE SEQUENCE [LARGE SCALE GENOMIC DNA]</scope>
    <source>
        <strain evidence="4 5">EXF-6656</strain>
    </source>
</reference>
<dbReference type="EMBL" id="QWIJ01000196">
    <property type="protein sequence ID" value="RMX85871.1"/>
    <property type="molecule type" value="Genomic_DNA"/>
</dbReference>
<evidence type="ECO:0000313" key="5">
    <source>
        <dbReference type="Proteomes" id="UP000281245"/>
    </source>
</evidence>
<dbReference type="InterPro" id="IPR002068">
    <property type="entry name" value="A-crystallin/Hsp20_dom"/>
</dbReference>
<feature type="region of interest" description="Disordered" evidence="2">
    <location>
        <begin position="49"/>
        <end position="139"/>
    </location>
</feature>
<dbReference type="AlphaFoldDB" id="A0A3M6X574"/>
<name>A0A3M6X574_HORWE</name>
<accession>A0A3M6X574</accession>
<dbReference type="PANTHER" id="PTHR11527">
    <property type="entry name" value="HEAT-SHOCK PROTEIN 20 FAMILY MEMBER"/>
    <property type="match status" value="1"/>
</dbReference>
<feature type="compositionally biased region" description="Gly residues" evidence="2">
    <location>
        <begin position="127"/>
        <end position="139"/>
    </location>
</feature>
<dbReference type="Proteomes" id="UP000281245">
    <property type="component" value="Unassembled WGS sequence"/>
</dbReference>
<dbReference type="InterPro" id="IPR008978">
    <property type="entry name" value="HSP20-like_chaperone"/>
</dbReference>
<evidence type="ECO:0000259" key="3">
    <source>
        <dbReference type="Pfam" id="PF00011"/>
    </source>
</evidence>
<dbReference type="Gene3D" id="2.60.40.790">
    <property type="match status" value="2"/>
</dbReference>
<feature type="compositionally biased region" description="Polar residues" evidence="2">
    <location>
        <begin position="91"/>
        <end position="108"/>
    </location>
</feature>
<evidence type="ECO:0000256" key="2">
    <source>
        <dbReference type="SAM" id="MobiDB-lite"/>
    </source>
</evidence>
<proteinExistence type="predicted"/>
<sequence>MPSVNYYNQTAPFWDWVAGLEERGPNHPLFGGADRNDETGAEQQQFNPWTQGWAGFPFGPMPHRGRRGGPGYPGHRHPPPTNWGEDRDQETANPPQEDQGEAQHSGSDTEAGREGTNMRGRCRGRGRGGFGGRGRGGFGGRGRGGFPFGNPGPMGGFGALAGMFQDQLFGNGSAEKENDDLKPEADVFDTPEAFVVHVSLPGAKKEDIGTLAVDERKVGAFERKLRLGSRANPAQVDADAISAKLEDGVLRVEVPKMDSGYVEIKKVDIQ</sequence>
<evidence type="ECO:0000256" key="1">
    <source>
        <dbReference type="ARBA" id="ARBA00023016"/>
    </source>
</evidence>
<dbReference type="CDD" id="cd06464">
    <property type="entry name" value="ACD_sHsps-like"/>
    <property type="match status" value="1"/>
</dbReference>
<keyword evidence="1" id="KW-0346">Stress response</keyword>
<gene>
    <name evidence="4" type="ORF">D0869_03512</name>
</gene>
<comment type="caution">
    <text evidence="4">The sequence shown here is derived from an EMBL/GenBank/DDBJ whole genome shotgun (WGS) entry which is preliminary data.</text>
</comment>
<dbReference type="SUPFAM" id="SSF49764">
    <property type="entry name" value="HSP20-like chaperones"/>
    <property type="match status" value="1"/>
</dbReference>